<keyword evidence="2" id="KW-0378">Hydrolase</keyword>
<proteinExistence type="predicted"/>
<comment type="caution">
    <text evidence="2">The sequence shown here is derived from an EMBL/GenBank/DDBJ whole genome shotgun (WGS) entry which is preliminary data.</text>
</comment>
<dbReference type="PRINTS" id="PR00111">
    <property type="entry name" value="ABHYDROLASE"/>
</dbReference>
<dbReference type="PRINTS" id="PR00412">
    <property type="entry name" value="EPOXHYDRLASE"/>
</dbReference>
<protein>
    <submittedName>
        <fullName evidence="2">2-(Acetamidomethylene)succinate hydrolase</fullName>
        <ecNumber evidence="2">3.5.1.29</ecNumber>
    </submittedName>
</protein>
<evidence type="ECO:0000259" key="1">
    <source>
        <dbReference type="Pfam" id="PF00561"/>
    </source>
</evidence>
<dbReference type="AlphaFoldDB" id="A0A231GZ78"/>
<dbReference type="GO" id="GO:0047411">
    <property type="term" value="F:2-(acetamidomethylene)succinate hydrolase activity"/>
    <property type="evidence" value="ECO:0007669"/>
    <property type="project" value="UniProtKB-EC"/>
</dbReference>
<feature type="domain" description="AB hydrolase-1" evidence="1">
    <location>
        <begin position="31"/>
        <end position="264"/>
    </location>
</feature>
<evidence type="ECO:0000313" key="2">
    <source>
        <dbReference type="EMBL" id="OXR41907.1"/>
    </source>
</evidence>
<dbReference type="Pfam" id="PF00561">
    <property type="entry name" value="Abhydrolase_1"/>
    <property type="match status" value="1"/>
</dbReference>
<dbReference type="InterPro" id="IPR029058">
    <property type="entry name" value="AB_hydrolase_fold"/>
</dbReference>
<dbReference type="InterPro" id="IPR000639">
    <property type="entry name" value="Epox_hydrolase-like"/>
</dbReference>
<keyword evidence="3" id="KW-1185">Reference proteome</keyword>
<sequence length="298" mass="31742">MPAPATVVRLPGDGVTLVADHWRADGDAPGTVMLLHGGGQTRHSWQRTGARLAENGWHALAVDARGHGDSDWAADGDYAITAHARDVVAAAGSLAGPVALVGASMGGLAALVAQGDHPRLARALVLVDITPKSEPAGVDRITAFMRDGLAGFDSLDAAADAVAAYNPHRRRPPRPDGLRKNLRLRDNRWYWHWDPRILSERDNGPERAGAREQWARDAARRISVPTLLLRGDRSDVVGDDGVRDLLALIPGARHIDVAGAGHMVGGDDNDVLTGGLLEFLTDTVANPRHHTGTGYHQI</sequence>
<dbReference type="InterPro" id="IPR000073">
    <property type="entry name" value="AB_hydrolase_1"/>
</dbReference>
<dbReference type="PANTHER" id="PTHR43194:SF2">
    <property type="entry name" value="PEROXISOMAL MEMBRANE PROTEIN LPX1"/>
    <property type="match status" value="1"/>
</dbReference>
<dbReference type="PANTHER" id="PTHR43194">
    <property type="entry name" value="HYDROLASE ALPHA/BETA FOLD FAMILY"/>
    <property type="match status" value="1"/>
</dbReference>
<name>A0A231GZ78_9NOCA</name>
<gene>
    <name evidence="2" type="ORF">B7C42_05891</name>
</gene>
<evidence type="ECO:0000313" key="3">
    <source>
        <dbReference type="Proteomes" id="UP000215506"/>
    </source>
</evidence>
<dbReference type="EC" id="3.5.1.29" evidence="2"/>
<dbReference type="Proteomes" id="UP000215506">
    <property type="component" value="Unassembled WGS sequence"/>
</dbReference>
<accession>A0A231GZ78</accession>
<reference evidence="2 3" key="1">
    <citation type="submission" date="2017-07" db="EMBL/GenBank/DDBJ databases">
        <title>First draft Genome Sequence of Nocardia cerradoensis isolated from human infection.</title>
        <authorList>
            <person name="Carrasco G."/>
        </authorList>
    </citation>
    <scope>NUCLEOTIDE SEQUENCE [LARGE SCALE GENOMIC DNA]</scope>
    <source>
        <strain evidence="2 3">CNM20130759</strain>
    </source>
</reference>
<dbReference type="SUPFAM" id="SSF53474">
    <property type="entry name" value="alpha/beta-Hydrolases"/>
    <property type="match status" value="1"/>
</dbReference>
<organism evidence="2 3">
    <name type="scientific">Nocardia cerradoensis</name>
    <dbReference type="NCBI Taxonomy" id="85688"/>
    <lineage>
        <taxon>Bacteria</taxon>
        <taxon>Bacillati</taxon>
        <taxon>Actinomycetota</taxon>
        <taxon>Actinomycetes</taxon>
        <taxon>Mycobacteriales</taxon>
        <taxon>Nocardiaceae</taxon>
        <taxon>Nocardia</taxon>
    </lineage>
</organism>
<dbReference type="Gene3D" id="3.40.50.1820">
    <property type="entry name" value="alpha/beta hydrolase"/>
    <property type="match status" value="1"/>
</dbReference>
<dbReference type="EMBL" id="NGAF01000016">
    <property type="protein sequence ID" value="OXR41907.1"/>
    <property type="molecule type" value="Genomic_DNA"/>
</dbReference>
<dbReference type="InterPro" id="IPR050228">
    <property type="entry name" value="Carboxylesterase_BioH"/>
</dbReference>
<dbReference type="RefSeq" id="WP_094027232.1">
    <property type="nucleotide sequence ID" value="NZ_NGAF01000016.1"/>
</dbReference>